<keyword evidence="2" id="KW-0238">DNA-binding</keyword>
<dbReference type="SMART" id="SM00530">
    <property type="entry name" value="HTH_XRE"/>
    <property type="match status" value="1"/>
</dbReference>
<feature type="domain" description="HTH cro/C1-type" evidence="4">
    <location>
        <begin position="14"/>
        <end position="68"/>
    </location>
</feature>
<dbReference type="Gene3D" id="1.10.260.40">
    <property type="entry name" value="lambda repressor-like DNA-binding domains"/>
    <property type="match status" value="1"/>
</dbReference>
<evidence type="ECO:0000256" key="2">
    <source>
        <dbReference type="ARBA" id="ARBA00023125"/>
    </source>
</evidence>
<dbReference type="CDD" id="cd00093">
    <property type="entry name" value="HTH_XRE"/>
    <property type="match status" value="1"/>
</dbReference>
<dbReference type="PANTHER" id="PTHR46797:SF23">
    <property type="entry name" value="HTH-TYPE TRANSCRIPTIONAL REGULATOR SUTR"/>
    <property type="match status" value="1"/>
</dbReference>
<dbReference type="EMBL" id="JBBMFD010000004">
    <property type="protein sequence ID" value="MEQ2439962.1"/>
    <property type="molecule type" value="Genomic_DNA"/>
</dbReference>
<dbReference type="InterPro" id="IPR001387">
    <property type="entry name" value="Cro/C1-type_HTH"/>
</dbReference>
<evidence type="ECO:0000256" key="3">
    <source>
        <dbReference type="ARBA" id="ARBA00023163"/>
    </source>
</evidence>
<keyword evidence="6" id="KW-1185">Reference proteome</keyword>
<keyword evidence="1" id="KW-0805">Transcription regulation</keyword>
<name>A0ABV1DY35_9FIRM</name>
<dbReference type="PANTHER" id="PTHR46797">
    <property type="entry name" value="HTH-TYPE TRANSCRIPTIONAL REGULATOR"/>
    <property type="match status" value="1"/>
</dbReference>
<evidence type="ECO:0000259" key="4">
    <source>
        <dbReference type="PROSITE" id="PS50943"/>
    </source>
</evidence>
<protein>
    <submittedName>
        <fullName evidence="5">Helix-turn-helix transcriptional regulator</fullName>
    </submittedName>
</protein>
<sequence>MSNTDINLSVGKHIRKLRMQRGWSQEELAYQSKLTSAHLGHIERGEQNPTLETLSKIAGGLQVEIQDLFNHTNASIHNSSNLQWAWFQRRLERLPLEQQNEVLRILSLLFDMLEK</sequence>
<organism evidence="5 6">
    <name type="scientific">Solibaculum intestinale</name>
    <dbReference type="NCBI Taxonomy" id="3133165"/>
    <lineage>
        <taxon>Bacteria</taxon>
        <taxon>Bacillati</taxon>
        <taxon>Bacillota</taxon>
        <taxon>Clostridia</taxon>
        <taxon>Eubacteriales</taxon>
        <taxon>Oscillospiraceae</taxon>
        <taxon>Solibaculum</taxon>
    </lineage>
</organism>
<comment type="caution">
    <text evidence="5">The sequence shown here is derived from an EMBL/GenBank/DDBJ whole genome shotgun (WGS) entry which is preliminary data.</text>
</comment>
<evidence type="ECO:0000256" key="1">
    <source>
        <dbReference type="ARBA" id="ARBA00023015"/>
    </source>
</evidence>
<dbReference type="SUPFAM" id="SSF47413">
    <property type="entry name" value="lambda repressor-like DNA-binding domains"/>
    <property type="match status" value="1"/>
</dbReference>
<evidence type="ECO:0000313" key="5">
    <source>
        <dbReference type="EMBL" id="MEQ2439962.1"/>
    </source>
</evidence>
<dbReference type="InterPro" id="IPR010982">
    <property type="entry name" value="Lambda_DNA-bd_dom_sf"/>
</dbReference>
<keyword evidence="3" id="KW-0804">Transcription</keyword>
<proteinExistence type="predicted"/>
<gene>
    <name evidence="5" type="ORF">WMO26_03865</name>
</gene>
<dbReference type="Proteomes" id="UP001489509">
    <property type="component" value="Unassembled WGS sequence"/>
</dbReference>
<accession>A0ABV1DY35</accession>
<dbReference type="InterPro" id="IPR050807">
    <property type="entry name" value="TransReg_Diox_bact_type"/>
</dbReference>
<dbReference type="PROSITE" id="PS50943">
    <property type="entry name" value="HTH_CROC1"/>
    <property type="match status" value="1"/>
</dbReference>
<evidence type="ECO:0000313" key="6">
    <source>
        <dbReference type="Proteomes" id="UP001489509"/>
    </source>
</evidence>
<dbReference type="Pfam" id="PF01381">
    <property type="entry name" value="HTH_3"/>
    <property type="match status" value="1"/>
</dbReference>
<dbReference type="RefSeq" id="WP_349218267.1">
    <property type="nucleotide sequence ID" value="NZ_JBBMFD010000004.1"/>
</dbReference>
<reference evidence="5 6" key="1">
    <citation type="submission" date="2024-03" db="EMBL/GenBank/DDBJ databases">
        <title>Human intestinal bacterial collection.</title>
        <authorList>
            <person name="Pauvert C."/>
            <person name="Hitch T.C.A."/>
            <person name="Clavel T."/>
        </authorList>
    </citation>
    <scope>NUCLEOTIDE SEQUENCE [LARGE SCALE GENOMIC DNA]</scope>
    <source>
        <strain evidence="5 6">CLA-JM-H44</strain>
    </source>
</reference>